<dbReference type="Pfam" id="PF15868">
    <property type="entry name" value="MBF2"/>
    <property type="match status" value="1"/>
</dbReference>
<gene>
    <name evidence="1" type="ORF">PARMNEM_LOCUS4081</name>
</gene>
<evidence type="ECO:0000313" key="2">
    <source>
        <dbReference type="Proteomes" id="UP001314205"/>
    </source>
</evidence>
<protein>
    <submittedName>
        <fullName evidence="1">Uncharacterized protein</fullName>
    </submittedName>
</protein>
<evidence type="ECO:0000313" key="1">
    <source>
        <dbReference type="EMBL" id="CAK1582573.1"/>
    </source>
</evidence>
<proteinExistence type="predicted"/>
<accession>A0AAV1KIS8</accession>
<dbReference type="InterPro" id="IPR031734">
    <property type="entry name" value="MBF2"/>
</dbReference>
<keyword evidence="2" id="KW-1185">Reference proteome</keyword>
<organism evidence="1 2">
    <name type="scientific">Parnassius mnemosyne</name>
    <name type="common">clouded apollo</name>
    <dbReference type="NCBI Taxonomy" id="213953"/>
    <lineage>
        <taxon>Eukaryota</taxon>
        <taxon>Metazoa</taxon>
        <taxon>Ecdysozoa</taxon>
        <taxon>Arthropoda</taxon>
        <taxon>Hexapoda</taxon>
        <taxon>Insecta</taxon>
        <taxon>Pterygota</taxon>
        <taxon>Neoptera</taxon>
        <taxon>Endopterygota</taxon>
        <taxon>Lepidoptera</taxon>
        <taxon>Glossata</taxon>
        <taxon>Ditrysia</taxon>
        <taxon>Papilionoidea</taxon>
        <taxon>Papilionidae</taxon>
        <taxon>Parnassiinae</taxon>
        <taxon>Parnassini</taxon>
        <taxon>Parnassius</taxon>
        <taxon>Driopa</taxon>
    </lineage>
</organism>
<name>A0AAV1KIS8_9NEOP</name>
<comment type="caution">
    <text evidence="1">The sequence shown here is derived from an EMBL/GenBank/DDBJ whole genome shotgun (WGS) entry which is preliminary data.</text>
</comment>
<reference evidence="1 2" key="1">
    <citation type="submission" date="2023-11" db="EMBL/GenBank/DDBJ databases">
        <authorList>
            <person name="Hedman E."/>
            <person name="Englund M."/>
            <person name="Stromberg M."/>
            <person name="Nyberg Akerstrom W."/>
            <person name="Nylinder S."/>
            <person name="Jareborg N."/>
            <person name="Kallberg Y."/>
            <person name="Kronander E."/>
        </authorList>
    </citation>
    <scope>NUCLEOTIDE SEQUENCE [LARGE SCALE GENOMIC DNA]</scope>
</reference>
<dbReference type="EMBL" id="CAVLGL010000046">
    <property type="protein sequence ID" value="CAK1582573.1"/>
    <property type="molecule type" value="Genomic_DNA"/>
</dbReference>
<dbReference type="AlphaFoldDB" id="A0AAV1KIS8"/>
<dbReference type="Proteomes" id="UP001314205">
    <property type="component" value="Unassembled WGS sequence"/>
</dbReference>
<sequence length="180" mass="20119">MILKYVLFISIFIYKVICRDYYAGMFKKNDILVAQDRVFKGRVPWEHTYAKYGRIFKCPITYIRVANRLGTGGSSTAQIIRGGILYKYVVILLTSPYDLPISVNIYIGCENKMTTTKRTKRTTTTTTTTKTTRATVKSSSGNQIKTIASTRADLNESTTVINNKGTGSTISPTTLTTVKI</sequence>